<dbReference type="AlphaFoldDB" id="A0A0C9ZZ69"/>
<evidence type="ECO:0000256" key="1">
    <source>
        <dbReference type="SAM" id="Phobius"/>
    </source>
</evidence>
<protein>
    <submittedName>
        <fullName evidence="2">Uncharacterized protein</fullName>
    </submittedName>
</protein>
<dbReference type="Proteomes" id="UP000054018">
    <property type="component" value="Unassembled WGS sequence"/>
</dbReference>
<proteinExistence type="predicted"/>
<dbReference type="EMBL" id="KN833711">
    <property type="protein sequence ID" value="KIK25028.1"/>
    <property type="molecule type" value="Genomic_DNA"/>
</dbReference>
<sequence length="87" mass="10025">MSEENLPDPPPGSQSKVLYLTWDNLIITTLVTTFVLLSAFAALTIELRFHFRTVGACLKRGAMPYRTEVRTTDYDWAVGTTWRWWSI</sequence>
<feature type="transmembrane region" description="Helical" evidence="1">
    <location>
        <begin position="25"/>
        <end position="45"/>
    </location>
</feature>
<name>A0A0C9ZZ69_9AGAM</name>
<keyword evidence="1" id="KW-1133">Transmembrane helix</keyword>
<organism evidence="2 3">
    <name type="scientific">Pisolithus microcarpus 441</name>
    <dbReference type="NCBI Taxonomy" id="765257"/>
    <lineage>
        <taxon>Eukaryota</taxon>
        <taxon>Fungi</taxon>
        <taxon>Dikarya</taxon>
        <taxon>Basidiomycota</taxon>
        <taxon>Agaricomycotina</taxon>
        <taxon>Agaricomycetes</taxon>
        <taxon>Agaricomycetidae</taxon>
        <taxon>Boletales</taxon>
        <taxon>Sclerodermatineae</taxon>
        <taxon>Pisolithaceae</taxon>
        <taxon>Pisolithus</taxon>
    </lineage>
</organism>
<reference evidence="3" key="2">
    <citation type="submission" date="2015-01" db="EMBL/GenBank/DDBJ databases">
        <title>Evolutionary Origins and Diversification of the Mycorrhizal Mutualists.</title>
        <authorList>
            <consortium name="DOE Joint Genome Institute"/>
            <consortium name="Mycorrhizal Genomics Consortium"/>
            <person name="Kohler A."/>
            <person name="Kuo A."/>
            <person name="Nagy L.G."/>
            <person name="Floudas D."/>
            <person name="Copeland A."/>
            <person name="Barry K.W."/>
            <person name="Cichocki N."/>
            <person name="Veneault-Fourrey C."/>
            <person name="LaButti K."/>
            <person name="Lindquist E.A."/>
            <person name="Lipzen A."/>
            <person name="Lundell T."/>
            <person name="Morin E."/>
            <person name="Murat C."/>
            <person name="Riley R."/>
            <person name="Ohm R."/>
            <person name="Sun H."/>
            <person name="Tunlid A."/>
            <person name="Henrissat B."/>
            <person name="Grigoriev I.V."/>
            <person name="Hibbett D.S."/>
            <person name="Martin F."/>
        </authorList>
    </citation>
    <scope>NUCLEOTIDE SEQUENCE [LARGE SCALE GENOMIC DNA]</scope>
    <source>
        <strain evidence="3">441</strain>
    </source>
</reference>
<accession>A0A0C9ZZ69</accession>
<gene>
    <name evidence="2" type="ORF">PISMIDRAFT_677560</name>
</gene>
<reference evidence="2 3" key="1">
    <citation type="submission" date="2014-04" db="EMBL/GenBank/DDBJ databases">
        <authorList>
            <consortium name="DOE Joint Genome Institute"/>
            <person name="Kuo A."/>
            <person name="Kohler A."/>
            <person name="Costa M.D."/>
            <person name="Nagy L.G."/>
            <person name="Floudas D."/>
            <person name="Copeland A."/>
            <person name="Barry K.W."/>
            <person name="Cichocki N."/>
            <person name="Veneault-Fourrey C."/>
            <person name="LaButti K."/>
            <person name="Lindquist E.A."/>
            <person name="Lipzen A."/>
            <person name="Lundell T."/>
            <person name="Morin E."/>
            <person name="Murat C."/>
            <person name="Sun H."/>
            <person name="Tunlid A."/>
            <person name="Henrissat B."/>
            <person name="Grigoriev I.V."/>
            <person name="Hibbett D.S."/>
            <person name="Martin F."/>
            <person name="Nordberg H.P."/>
            <person name="Cantor M.N."/>
            <person name="Hua S.X."/>
        </authorList>
    </citation>
    <scope>NUCLEOTIDE SEQUENCE [LARGE SCALE GENOMIC DNA]</scope>
    <source>
        <strain evidence="2 3">441</strain>
    </source>
</reference>
<dbReference type="HOGENOM" id="CLU_2489467_0_0_1"/>
<feature type="non-terminal residue" evidence="2">
    <location>
        <position position="1"/>
    </location>
</feature>
<keyword evidence="3" id="KW-1185">Reference proteome</keyword>
<evidence type="ECO:0000313" key="2">
    <source>
        <dbReference type="EMBL" id="KIK25028.1"/>
    </source>
</evidence>
<keyword evidence="1" id="KW-0472">Membrane</keyword>
<evidence type="ECO:0000313" key="3">
    <source>
        <dbReference type="Proteomes" id="UP000054018"/>
    </source>
</evidence>
<keyword evidence="1" id="KW-0812">Transmembrane</keyword>